<reference evidence="2 3" key="1">
    <citation type="submission" date="2015-01" db="EMBL/GenBank/DDBJ databases">
        <title>Enhanced salinomycin production by adjusting the supply of polyketide extender units in Streptomyce albus DSM 41398.</title>
        <authorList>
            <person name="Lu C."/>
        </authorList>
    </citation>
    <scope>NUCLEOTIDE SEQUENCE [LARGE SCALE GENOMIC DNA]</scope>
    <source>
        <strain evidence="3">ATCC 21838 / DSM 41398 / FERM P-419 / JCM 4703 / NBRC 107858</strain>
    </source>
</reference>
<proteinExistence type="predicted"/>
<evidence type="ECO:0000313" key="2">
    <source>
        <dbReference type="EMBL" id="AJE87276.1"/>
    </source>
</evidence>
<feature type="transmembrane region" description="Helical" evidence="1">
    <location>
        <begin position="32"/>
        <end position="49"/>
    </location>
</feature>
<protein>
    <submittedName>
        <fullName evidence="2">Uncharacterized protein</fullName>
    </submittedName>
</protein>
<gene>
    <name evidence="2" type="ORF">SLNWT_6900</name>
</gene>
<evidence type="ECO:0000313" key="3">
    <source>
        <dbReference type="Proteomes" id="UP000031523"/>
    </source>
</evidence>
<name>A0A0B5F8T0_STRA4</name>
<dbReference type="AlphaFoldDB" id="A0A0B5F8T0"/>
<evidence type="ECO:0000256" key="1">
    <source>
        <dbReference type="SAM" id="Phobius"/>
    </source>
</evidence>
<dbReference type="EMBL" id="CP010519">
    <property type="protein sequence ID" value="AJE87276.1"/>
    <property type="molecule type" value="Genomic_DNA"/>
</dbReference>
<dbReference type="Proteomes" id="UP000031523">
    <property type="component" value="Chromosome"/>
</dbReference>
<keyword evidence="1" id="KW-0812">Transmembrane</keyword>
<accession>A0A0B5F8T0</accession>
<dbReference type="KEGG" id="sals:SLNWT_6900"/>
<organism evidence="2 3">
    <name type="scientific">Streptomyces albus (strain ATCC 21838 / DSM 41398 / FERM P-419 / JCM 4703 / NBRC 107858)</name>
    <dbReference type="NCBI Taxonomy" id="1081613"/>
    <lineage>
        <taxon>Bacteria</taxon>
        <taxon>Bacillati</taxon>
        <taxon>Actinomycetota</taxon>
        <taxon>Actinomycetes</taxon>
        <taxon>Kitasatosporales</taxon>
        <taxon>Streptomycetaceae</taxon>
        <taxon>Streptomyces</taxon>
    </lineage>
</organism>
<keyword evidence="1" id="KW-1133">Transmembrane helix</keyword>
<keyword evidence="1" id="KW-0472">Membrane</keyword>
<keyword evidence="3" id="KW-1185">Reference proteome</keyword>
<sequence length="57" mass="6256">MASPCTRAPSQECDTEFLAQSEARDGRGRASALLKGALPLWIFAVWWVAAVTQPTHR</sequence>